<dbReference type="Proteomes" id="UP000281391">
    <property type="component" value="Chromosome"/>
</dbReference>
<dbReference type="GO" id="GO:0043565">
    <property type="term" value="F:sequence-specific DNA binding"/>
    <property type="evidence" value="ECO:0007669"/>
    <property type="project" value="TreeGrafter"/>
</dbReference>
<sequence length="149" mass="16408">MKANSDELITFVTVVESGSFSRAAERLEQANSVVSRTVKKLENKLGVTLLNRTTRQISLTQEGENYFRQVQKVLNDMAAAENALMESRQRPQGFAARGCRHAVCVARTGTDGGGVSRAVSGNVAVAGILRNLYQSDRTQSGYRHSYRRN</sequence>
<dbReference type="EMBL" id="LR134117">
    <property type="protein sequence ID" value="VDZ52231.1"/>
    <property type="molecule type" value="Genomic_DNA"/>
</dbReference>
<dbReference type="PANTHER" id="PTHR30537:SF20">
    <property type="entry name" value="TRANSCRIPTIONAL REGULATORY PROTEIN"/>
    <property type="match status" value="1"/>
</dbReference>
<dbReference type="GO" id="GO:0003700">
    <property type="term" value="F:DNA-binding transcription factor activity"/>
    <property type="evidence" value="ECO:0007669"/>
    <property type="project" value="InterPro"/>
</dbReference>
<dbReference type="Gene3D" id="1.10.10.10">
    <property type="entry name" value="Winged helix-like DNA-binding domain superfamily/Winged helix DNA-binding domain"/>
    <property type="match status" value="1"/>
</dbReference>
<evidence type="ECO:0000259" key="6">
    <source>
        <dbReference type="PROSITE" id="PS50931"/>
    </source>
</evidence>
<name>A0A3S4FI51_SEROD</name>
<keyword evidence="3" id="KW-0805">Transcription regulation</keyword>
<evidence type="ECO:0000256" key="3">
    <source>
        <dbReference type="ARBA" id="ARBA00023015"/>
    </source>
</evidence>
<dbReference type="InterPro" id="IPR000847">
    <property type="entry name" value="LysR_HTH_N"/>
</dbReference>
<keyword evidence="4" id="KW-0238">DNA-binding</keyword>
<keyword evidence="2" id="KW-0678">Repressor</keyword>
<dbReference type="Pfam" id="PF00126">
    <property type="entry name" value="HTH_1"/>
    <property type="match status" value="1"/>
</dbReference>
<evidence type="ECO:0000256" key="2">
    <source>
        <dbReference type="ARBA" id="ARBA00022491"/>
    </source>
</evidence>
<proteinExistence type="inferred from homology"/>
<dbReference type="PRINTS" id="PR00039">
    <property type="entry name" value="HTHLYSR"/>
</dbReference>
<dbReference type="GO" id="GO:0006351">
    <property type="term" value="P:DNA-templated transcription"/>
    <property type="evidence" value="ECO:0007669"/>
    <property type="project" value="TreeGrafter"/>
</dbReference>
<feature type="domain" description="HTH lysR-type" evidence="6">
    <location>
        <begin position="1"/>
        <end position="60"/>
    </location>
</feature>
<dbReference type="FunFam" id="1.10.10.10:FF:000001">
    <property type="entry name" value="LysR family transcriptional regulator"/>
    <property type="match status" value="1"/>
</dbReference>
<keyword evidence="5" id="KW-0804">Transcription</keyword>
<accession>A0A3S4FI51</accession>
<dbReference type="InterPro" id="IPR036388">
    <property type="entry name" value="WH-like_DNA-bd_sf"/>
</dbReference>
<evidence type="ECO:0000256" key="4">
    <source>
        <dbReference type="ARBA" id="ARBA00023125"/>
    </source>
</evidence>
<dbReference type="InterPro" id="IPR036390">
    <property type="entry name" value="WH_DNA-bd_sf"/>
</dbReference>
<dbReference type="PANTHER" id="PTHR30537">
    <property type="entry name" value="HTH-TYPE TRANSCRIPTIONAL REGULATOR"/>
    <property type="match status" value="1"/>
</dbReference>
<dbReference type="PROSITE" id="PS50931">
    <property type="entry name" value="HTH_LYSR"/>
    <property type="match status" value="1"/>
</dbReference>
<comment type="similarity">
    <text evidence="1">Belongs to the LysR transcriptional regulatory family.</text>
</comment>
<dbReference type="InterPro" id="IPR058163">
    <property type="entry name" value="LysR-type_TF_proteobact-type"/>
</dbReference>
<organism evidence="7 8">
    <name type="scientific">Serratia odorifera</name>
    <dbReference type="NCBI Taxonomy" id="618"/>
    <lineage>
        <taxon>Bacteria</taxon>
        <taxon>Pseudomonadati</taxon>
        <taxon>Pseudomonadota</taxon>
        <taxon>Gammaproteobacteria</taxon>
        <taxon>Enterobacterales</taxon>
        <taxon>Yersiniaceae</taxon>
        <taxon>Serratia</taxon>
    </lineage>
</organism>
<dbReference type="SUPFAM" id="SSF46785">
    <property type="entry name" value="Winged helix' DNA-binding domain"/>
    <property type="match status" value="1"/>
</dbReference>
<evidence type="ECO:0000256" key="5">
    <source>
        <dbReference type="ARBA" id="ARBA00023163"/>
    </source>
</evidence>
<evidence type="ECO:0000256" key="1">
    <source>
        <dbReference type="ARBA" id="ARBA00009437"/>
    </source>
</evidence>
<dbReference type="KEGG" id="sof:NCTC11214_00595"/>
<evidence type="ECO:0000313" key="8">
    <source>
        <dbReference type="Proteomes" id="UP000281391"/>
    </source>
</evidence>
<evidence type="ECO:0000313" key="7">
    <source>
        <dbReference type="EMBL" id="VDZ52231.1"/>
    </source>
</evidence>
<dbReference type="AlphaFoldDB" id="A0A3S4FI51"/>
<protein>
    <submittedName>
        <fullName evidence="7">D-malate degradation protein R</fullName>
    </submittedName>
</protein>
<gene>
    <name evidence="7" type="primary">dmlR_5</name>
    <name evidence="7" type="ORF">NCTC11214_00595</name>
</gene>
<reference evidence="7 8" key="1">
    <citation type="submission" date="2018-12" db="EMBL/GenBank/DDBJ databases">
        <authorList>
            <consortium name="Pathogen Informatics"/>
        </authorList>
    </citation>
    <scope>NUCLEOTIDE SEQUENCE [LARGE SCALE GENOMIC DNA]</scope>
    <source>
        <strain evidence="7 8">NCTC11214</strain>
    </source>
</reference>